<dbReference type="PROSITE" id="PS50109">
    <property type="entry name" value="HIS_KIN"/>
    <property type="match status" value="1"/>
</dbReference>
<dbReference type="InterPro" id="IPR036097">
    <property type="entry name" value="HisK_dim/P_sf"/>
</dbReference>
<keyword evidence="4" id="KW-0808">Transferase</keyword>
<dbReference type="EC" id="2.7.13.3" evidence="2"/>
<dbReference type="InterPro" id="IPR007891">
    <property type="entry name" value="CHASE3"/>
</dbReference>
<dbReference type="InterPro" id="IPR003594">
    <property type="entry name" value="HATPase_dom"/>
</dbReference>
<sequence>MTKLSLKSKVDFIFIIIIGIFAILVYSTRNQSQLARDSRMIVHHTSSINTVLEKILSSTIDLETGSRGYTITGNENYLEVYNQGHKNLEIWLDSLRAMNELNRGQVLKLDTLERLIESKKQISALTIKTRKESGMDAAAAITKAGRGKEIMDSIRKSVAAYQNQSVKLLSANLNQSEVHVKSRNWNFTLFAICTFAILFFAYLQIRKNTERLILEKIIQTNLMTELTVQNQQLNDFANITIHDLRSPAGNITSLVATMEQDSTLEEYKVIFSMLRKVAQNLNESLNQLIEVLHLKKNKIIQQELLVFQDCYSRTIESLQGEILKSNALIKADFSQINSIMYSKIYLESIFQNLISNALKYRDPNRRPEITIHTEITKQTILLHVSDNGLGIDMSKNGSKLFGMKQIFHNHPEAKGIGLFIVKTQIENMKGRISVQS</sequence>
<evidence type="ECO:0000313" key="8">
    <source>
        <dbReference type="EMBL" id="AWG25424.1"/>
    </source>
</evidence>
<evidence type="ECO:0000259" key="7">
    <source>
        <dbReference type="PROSITE" id="PS50109"/>
    </source>
</evidence>
<dbReference type="Pfam" id="PF05227">
    <property type="entry name" value="CHASE3"/>
    <property type="match status" value="1"/>
</dbReference>
<evidence type="ECO:0000256" key="5">
    <source>
        <dbReference type="ARBA" id="ARBA00022777"/>
    </source>
</evidence>
<accession>A0A2S1LNW3</accession>
<dbReference type="PANTHER" id="PTHR43304">
    <property type="entry name" value="PHYTOCHROME-LIKE PROTEIN CPH1"/>
    <property type="match status" value="1"/>
</dbReference>
<keyword evidence="9" id="KW-1185">Reference proteome</keyword>
<comment type="catalytic activity">
    <reaction evidence="1">
        <text>ATP + protein L-histidine = ADP + protein N-phospho-L-histidine.</text>
        <dbReference type="EC" id="2.7.13.3"/>
    </reaction>
</comment>
<evidence type="ECO:0000256" key="2">
    <source>
        <dbReference type="ARBA" id="ARBA00012438"/>
    </source>
</evidence>
<keyword evidence="6" id="KW-0812">Transmembrane</keyword>
<protein>
    <recommendedName>
        <fullName evidence="2">histidine kinase</fullName>
        <ecNumber evidence="2">2.7.13.3</ecNumber>
    </recommendedName>
</protein>
<dbReference type="Gene3D" id="3.30.565.10">
    <property type="entry name" value="Histidine kinase-like ATPase, C-terminal domain"/>
    <property type="match status" value="1"/>
</dbReference>
<dbReference type="CDD" id="cd19410">
    <property type="entry name" value="HK9-like_sensor"/>
    <property type="match status" value="1"/>
</dbReference>
<organism evidence="8 9">
    <name type="scientific">Flavobacterium kingsejongi</name>
    <dbReference type="NCBI Taxonomy" id="1678728"/>
    <lineage>
        <taxon>Bacteria</taxon>
        <taxon>Pseudomonadati</taxon>
        <taxon>Bacteroidota</taxon>
        <taxon>Flavobacteriia</taxon>
        <taxon>Flavobacteriales</taxon>
        <taxon>Flavobacteriaceae</taxon>
        <taxon>Flavobacterium</taxon>
    </lineage>
</organism>
<name>A0A2S1LNW3_9FLAO</name>
<dbReference type="RefSeq" id="WP_108737018.1">
    <property type="nucleotide sequence ID" value="NZ_CP020919.1"/>
</dbReference>
<dbReference type="GO" id="GO:0000155">
    <property type="term" value="F:phosphorelay sensor kinase activity"/>
    <property type="evidence" value="ECO:0007669"/>
    <property type="project" value="InterPro"/>
</dbReference>
<dbReference type="EMBL" id="CP020919">
    <property type="protein sequence ID" value="AWG25424.1"/>
    <property type="molecule type" value="Genomic_DNA"/>
</dbReference>
<evidence type="ECO:0000256" key="6">
    <source>
        <dbReference type="SAM" id="Phobius"/>
    </source>
</evidence>
<keyword evidence="6" id="KW-1133">Transmembrane helix</keyword>
<dbReference type="OrthoDB" id="9811889at2"/>
<evidence type="ECO:0000256" key="3">
    <source>
        <dbReference type="ARBA" id="ARBA00022553"/>
    </source>
</evidence>
<feature type="transmembrane region" description="Helical" evidence="6">
    <location>
        <begin position="12"/>
        <end position="29"/>
    </location>
</feature>
<evidence type="ECO:0000256" key="4">
    <source>
        <dbReference type="ARBA" id="ARBA00022679"/>
    </source>
</evidence>
<evidence type="ECO:0000313" key="9">
    <source>
        <dbReference type="Proteomes" id="UP000244677"/>
    </source>
</evidence>
<dbReference type="SUPFAM" id="SSF47384">
    <property type="entry name" value="Homodimeric domain of signal transducing histidine kinase"/>
    <property type="match status" value="1"/>
</dbReference>
<keyword evidence="6" id="KW-0472">Membrane</keyword>
<dbReference type="InterPro" id="IPR005467">
    <property type="entry name" value="His_kinase_dom"/>
</dbReference>
<proteinExistence type="predicted"/>
<dbReference type="InterPro" id="IPR004358">
    <property type="entry name" value="Sig_transdc_His_kin-like_C"/>
</dbReference>
<feature type="domain" description="Histidine kinase" evidence="7">
    <location>
        <begin position="239"/>
        <end position="436"/>
    </location>
</feature>
<dbReference type="KEGG" id="fki:FK004_09345"/>
<dbReference type="AlphaFoldDB" id="A0A2S1LNW3"/>
<dbReference type="InterPro" id="IPR052162">
    <property type="entry name" value="Sensor_kinase/Photoreceptor"/>
</dbReference>
<gene>
    <name evidence="8" type="ORF">FK004_09345</name>
</gene>
<dbReference type="SUPFAM" id="SSF55874">
    <property type="entry name" value="ATPase domain of HSP90 chaperone/DNA topoisomerase II/histidine kinase"/>
    <property type="match status" value="1"/>
</dbReference>
<dbReference type="PRINTS" id="PR00344">
    <property type="entry name" value="BCTRLSENSOR"/>
</dbReference>
<reference evidence="8 9" key="1">
    <citation type="submission" date="2017-04" db="EMBL/GenBank/DDBJ databases">
        <title>Complete genome sequence of Flavobacterium kingsejong AJ004.</title>
        <authorList>
            <person name="Lee P.C."/>
        </authorList>
    </citation>
    <scope>NUCLEOTIDE SEQUENCE [LARGE SCALE GENOMIC DNA]</scope>
    <source>
        <strain evidence="8 9">AJ004</strain>
    </source>
</reference>
<keyword evidence="5" id="KW-0418">Kinase</keyword>
<keyword evidence="3" id="KW-0597">Phosphoprotein</keyword>
<dbReference type="PANTHER" id="PTHR43304:SF1">
    <property type="entry name" value="PAC DOMAIN-CONTAINING PROTEIN"/>
    <property type="match status" value="1"/>
</dbReference>
<feature type="transmembrane region" description="Helical" evidence="6">
    <location>
        <begin position="185"/>
        <end position="203"/>
    </location>
</feature>
<dbReference type="InterPro" id="IPR036890">
    <property type="entry name" value="HATPase_C_sf"/>
</dbReference>
<dbReference type="Proteomes" id="UP000244677">
    <property type="component" value="Chromosome"/>
</dbReference>
<evidence type="ECO:0000256" key="1">
    <source>
        <dbReference type="ARBA" id="ARBA00000085"/>
    </source>
</evidence>
<dbReference type="Pfam" id="PF02518">
    <property type="entry name" value="HATPase_c"/>
    <property type="match status" value="1"/>
</dbReference>